<feature type="compositionally biased region" description="Low complexity" evidence="1">
    <location>
        <begin position="168"/>
        <end position="178"/>
    </location>
</feature>
<protein>
    <submittedName>
        <fullName evidence="2">Endo-beta-N-acetylglucosaminidase</fullName>
    </submittedName>
</protein>
<evidence type="ECO:0000313" key="2">
    <source>
        <dbReference type="EMBL" id="PKK17289.1"/>
    </source>
</evidence>
<gene>
    <name evidence="2" type="primary">ENGASE</name>
    <name evidence="2" type="ORF">A306_00014420</name>
</gene>
<name>A0A2I0LIP3_COLLI</name>
<dbReference type="Proteomes" id="UP000053872">
    <property type="component" value="Unassembled WGS sequence"/>
</dbReference>
<accession>A0A2I0LIP3</accession>
<dbReference type="AlphaFoldDB" id="A0A2I0LIP3"/>
<feature type="region of interest" description="Disordered" evidence="1">
    <location>
        <begin position="29"/>
        <end position="129"/>
    </location>
</feature>
<feature type="compositionally biased region" description="Polar residues" evidence="1">
    <location>
        <begin position="76"/>
        <end position="91"/>
    </location>
</feature>
<proteinExistence type="predicted"/>
<evidence type="ECO:0000256" key="1">
    <source>
        <dbReference type="SAM" id="MobiDB-lite"/>
    </source>
</evidence>
<dbReference type="InParanoid" id="A0A2I0LIP3"/>
<feature type="compositionally biased region" description="Low complexity" evidence="1">
    <location>
        <begin position="49"/>
        <end position="58"/>
    </location>
</feature>
<organism evidence="2 3">
    <name type="scientific">Columba livia</name>
    <name type="common">Rock dove</name>
    <dbReference type="NCBI Taxonomy" id="8932"/>
    <lineage>
        <taxon>Eukaryota</taxon>
        <taxon>Metazoa</taxon>
        <taxon>Chordata</taxon>
        <taxon>Craniata</taxon>
        <taxon>Vertebrata</taxon>
        <taxon>Euteleostomi</taxon>
        <taxon>Archelosauria</taxon>
        <taxon>Archosauria</taxon>
        <taxon>Dinosauria</taxon>
        <taxon>Saurischia</taxon>
        <taxon>Theropoda</taxon>
        <taxon>Coelurosauria</taxon>
        <taxon>Aves</taxon>
        <taxon>Neognathae</taxon>
        <taxon>Neoaves</taxon>
        <taxon>Columbimorphae</taxon>
        <taxon>Columbiformes</taxon>
        <taxon>Columbidae</taxon>
        <taxon>Columba</taxon>
    </lineage>
</organism>
<sequence>MGSGSEPASGWDRGRDRAGWDRALAAVLARPGGGCRDGSGLPGPHRPPRAASSRRQSPGEPPSCTTPSAPARSPCQRGTSTPRRQSPSASSCPAWRSCCPGSPTAMTNSTSPLCRWRSASPRSTARGPGRWCAMTCAAGTWRTGSSRSGRTGIGCARRSWRAGRRRSAPWASSWPASRLAGQPGEHTERGGGEEPAPLPAAPDSAGARHCARRAGDLV</sequence>
<keyword evidence="3" id="KW-1185">Reference proteome</keyword>
<reference evidence="2 3" key="1">
    <citation type="journal article" date="2013" name="Science">
        <title>Genomic diversity and evolution of the head crest in the rock pigeon.</title>
        <authorList>
            <person name="Shapiro M.D."/>
            <person name="Kronenberg Z."/>
            <person name="Li C."/>
            <person name="Domyan E.T."/>
            <person name="Pan H."/>
            <person name="Campbell M."/>
            <person name="Tan H."/>
            <person name="Huff C.D."/>
            <person name="Hu H."/>
            <person name="Vickrey A.I."/>
            <person name="Nielsen S.C."/>
            <person name="Stringham S.A."/>
            <person name="Hu H."/>
            <person name="Willerslev E."/>
            <person name="Gilbert M.T."/>
            <person name="Yandell M."/>
            <person name="Zhang G."/>
            <person name="Wang J."/>
        </authorList>
    </citation>
    <scope>NUCLEOTIDE SEQUENCE [LARGE SCALE GENOMIC DNA]</scope>
    <source>
        <tissue evidence="2">Blood</tissue>
    </source>
</reference>
<evidence type="ECO:0000313" key="3">
    <source>
        <dbReference type="Proteomes" id="UP000053872"/>
    </source>
</evidence>
<dbReference type="EMBL" id="AKCR02000363">
    <property type="protein sequence ID" value="PKK17289.1"/>
    <property type="molecule type" value="Genomic_DNA"/>
</dbReference>
<comment type="caution">
    <text evidence="2">The sequence shown here is derived from an EMBL/GenBank/DDBJ whole genome shotgun (WGS) entry which is preliminary data.</text>
</comment>
<feature type="compositionally biased region" description="Gly residues" evidence="1">
    <location>
        <begin position="31"/>
        <end position="41"/>
    </location>
</feature>
<feature type="region of interest" description="Disordered" evidence="1">
    <location>
        <begin position="160"/>
        <end position="218"/>
    </location>
</feature>